<organism evidence="3 4">
    <name type="scientific">Mytilus edulis</name>
    <name type="common">Blue mussel</name>
    <dbReference type="NCBI Taxonomy" id="6550"/>
    <lineage>
        <taxon>Eukaryota</taxon>
        <taxon>Metazoa</taxon>
        <taxon>Spiralia</taxon>
        <taxon>Lophotrochozoa</taxon>
        <taxon>Mollusca</taxon>
        <taxon>Bivalvia</taxon>
        <taxon>Autobranchia</taxon>
        <taxon>Pteriomorphia</taxon>
        <taxon>Mytilida</taxon>
        <taxon>Mytiloidea</taxon>
        <taxon>Mytilidae</taxon>
        <taxon>Mytilinae</taxon>
        <taxon>Mytilus</taxon>
    </lineage>
</organism>
<evidence type="ECO:0000256" key="1">
    <source>
        <dbReference type="SAM" id="MobiDB-lite"/>
    </source>
</evidence>
<sequence>MSNDIEKSIDVDQRLAWCIINSRRSRNTSDILLKLNNKLVNDPESVCAEFANLFEAIAKMSNHTEDKVNTKLLNLIRNRCDNDPIRPVFFEELSKIVTNLPNGKASGLDGISYEHIKYGGKLLLRHLCNLFNLIFDQCITPVDWKTSVVIPLFKGGKKLKSDIESYRGISSIPCISKVFKLLDNRLNERLINFPNNQQMAYQKRGNSSIQVTLLDSKRAFDTVDHIGLKIKINDLGIDGNLWKLLDHMYRDLKSCVRCNNVTSRFFSLERGVRQGSALSAKLYLIYINDLIDILSTSGKGAVMLDLNVGCPVQADDIALISPTFSGMQCMIDICYNYSVKWKFEFSPSKSQVLIFSKRTETYRDLKLNTDIIPVCNSVKHVGIILDARFNSTERTLAACRTIRSVCMSIIRMGVHPSLLNPITCSKIIVQLCYSKGLYGCELWNNLTKTNYYYLNERIGIFANTYKDCLEKRADSASRAESSEKQVIELQKQLLESQEEARMNKEEARDYNLMMTSNEKQLVDLKKEHKFTKEENEKNLNTLETKLVQLAAELDNITKNLETTLETKESLQEEVDTLQVEKIFKDSLISELEETLRNEKSKVSDLLRENQTLLHESQQERSTMSDQLREEERQNEANNQTISNLQRELQNLEQTANTQQKQLTQNTEVINDYLDKIKDLKTSLFEKNFTLETEQEKTKSLEESVQSLVSEIRNIKSQVLNLEEEKKKWKRTIRQRLKENNSDLCQSIKELQESKEEKNRENEELKNKLKAIESLSEGFRNQKQCLEYEMQNKRDTLDKLSVESMVKEEQIRGLESDYERMKEESANIKAENEMLQLRFNEIDKEMSEVNERNRVLLEENAKLVGHQNLKQKIHYTAKLKDENNFLREQLSKHQQEIMKLKSGTPTKKENRTPLKQWNEKPWEETEESL</sequence>
<proteinExistence type="predicted"/>
<dbReference type="PROSITE" id="PS50878">
    <property type="entry name" value="RT_POL"/>
    <property type="match status" value="1"/>
</dbReference>
<feature type="compositionally biased region" description="Basic and acidic residues" evidence="1">
    <location>
        <begin position="905"/>
        <end position="922"/>
    </location>
</feature>
<dbReference type="OrthoDB" id="6159030at2759"/>
<dbReference type="CDD" id="cd01650">
    <property type="entry name" value="RT_nLTR_like"/>
    <property type="match status" value="1"/>
</dbReference>
<feature type="compositionally biased region" description="Polar residues" evidence="1">
    <location>
        <begin position="610"/>
        <end position="625"/>
    </location>
</feature>
<feature type="region of interest" description="Disordered" evidence="1">
    <location>
        <begin position="610"/>
        <end position="638"/>
    </location>
</feature>
<dbReference type="InterPro" id="IPR000477">
    <property type="entry name" value="RT_dom"/>
</dbReference>
<dbReference type="Proteomes" id="UP000683360">
    <property type="component" value="Unassembled WGS sequence"/>
</dbReference>
<dbReference type="Pfam" id="PF00078">
    <property type="entry name" value="RVT_1"/>
    <property type="match status" value="1"/>
</dbReference>
<evidence type="ECO:0000259" key="2">
    <source>
        <dbReference type="PROSITE" id="PS50878"/>
    </source>
</evidence>
<accession>A0A8S3U4T3</accession>
<dbReference type="PANTHER" id="PTHR19446">
    <property type="entry name" value="REVERSE TRANSCRIPTASES"/>
    <property type="match status" value="1"/>
</dbReference>
<name>A0A8S3U4T3_MYTED</name>
<evidence type="ECO:0000313" key="4">
    <source>
        <dbReference type="Proteomes" id="UP000683360"/>
    </source>
</evidence>
<evidence type="ECO:0000313" key="3">
    <source>
        <dbReference type="EMBL" id="CAG2238850.1"/>
    </source>
</evidence>
<dbReference type="EMBL" id="CAJPWZ010002493">
    <property type="protein sequence ID" value="CAG2238850.1"/>
    <property type="molecule type" value="Genomic_DNA"/>
</dbReference>
<feature type="domain" description="Reverse transcriptase" evidence="2">
    <location>
        <begin position="133"/>
        <end position="367"/>
    </location>
</feature>
<gene>
    <name evidence="3" type="ORF">MEDL_51230</name>
</gene>
<keyword evidence="4" id="KW-1185">Reference proteome</keyword>
<comment type="caution">
    <text evidence="3">The sequence shown here is derived from an EMBL/GenBank/DDBJ whole genome shotgun (WGS) entry which is preliminary data.</text>
</comment>
<reference evidence="3" key="1">
    <citation type="submission" date="2021-03" db="EMBL/GenBank/DDBJ databases">
        <authorList>
            <person name="Bekaert M."/>
        </authorList>
    </citation>
    <scope>NUCLEOTIDE SEQUENCE</scope>
</reference>
<protein>
    <recommendedName>
        <fullName evidence="2">Reverse transcriptase domain-containing protein</fullName>
    </recommendedName>
</protein>
<dbReference type="AlphaFoldDB" id="A0A8S3U4T3"/>
<feature type="region of interest" description="Disordered" evidence="1">
    <location>
        <begin position="890"/>
        <end position="928"/>
    </location>
</feature>